<proteinExistence type="predicted"/>
<dbReference type="Proteomes" id="UP000186336">
    <property type="component" value="Chromosome"/>
</dbReference>
<gene>
    <name evidence="2" type="ORF">BWR18_14725</name>
</gene>
<dbReference type="CDD" id="cd02065">
    <property type="entry name" value="B12-binding_like"/>
    <property type="match status" value="1"/>
</dbReference>
<dbReference type="AlphaFoldDB" id="A0A1P8N0R2"/>
<dbReference type="SUPFAM" id="SSF52242">
    <property type="entry name" value="Cobalamin (vitamin B12)-binding domain"/>
    <property type="match status" value="1"/>
</dbReference>
<sequence>MQFDVDLYARSQANLRLLKSRLPTGSVEDLAREVLIRLNRPAAQKLAQNPDTDRIEAFCEALLSDDDQAGAMFIQEVRRAGASVEVIYLRYLADAACQLGRWWDEDRVSFAEVTRGTSRLYAIMHAMRHQVPITAPVTSKSAHFVSVPGETHTLGVRMAADLFRRDGWDVTLLLGKTHDEIVEEIGQSQAIVIGMSAAGGHALDALSRLVVALRLEKPDAALFVSGQILETDAETVSLLDIDGMAHDFETAQALIECHWDNVSARRNSLF</sequence>
<dbReference type="InterPro" id="IPR006158">
    <property type="entry name" value="Cobalamin-bd"/>
</dbReference>
<feature type="domain" description="B12-binding" evidence="1">
    <location>
        <begin position="139"/>
        <end position="265"/>
    </location>
</feature>
<dbReference type="Pfam" id="PF02310">
    <property type="entry name" value="B12-binding"/>
    <property type="match status" value="1"/>
</dbReference>
<dbReference type="Gene3D" id="3.40.50.280">
    <property type="entry name" value="Cobalamin-binding domain"/>
    <property type="match status" value="1"/>
</dbReference>
<evidence type="ECO:0000313" key="3">
    <source>
        <dbReference type="Proteomes" id="UP000186336"/>
    </source>
</evidence>
<organism evidence="2 3">
    <name type="scientific">Tateyamaria omphalii</name>
    <dbReference type="NCBI Taxonomy" id="299262"/>
    <lineage>
        <taxon>Bacteria</taxon>
        <taxon>Pseudomonadati</taxon>
        <taxon>Pseudomonadota</taxon>
        <taxon>Alphaproteobacteria</taxon>
        <taxon>Rhodobacterales</taxon>
        <taxon>Roseobacteraceae</taxon>
        <taxon>Tateyamaria</taxon>
    </lineage>
</organism>
<reference evidence="2 3" key="1">
    <citation type="submission" date="2017-01" db="EMBL/GenBank/DDBJ databases">
        <title>Complete genome of Tateyamaria omphalii DOK1-4 isolated from seawater in Dokdo.</title>
        <authorList>
            <person name="Kim J.H."/>
            <person name="Chi W.-J."/>
        </authorList>
    </citation>
    <scope>NUCLEOTIDE SEQUENCE [LARGE SCALE GENOMIC DNA]</scope>
    <source>
        <strain evidence="2 3">DOK1-4</strain>
    </source>
</reference>
<name>A0A1P8N0R2_9RHOB</name>
<dbReference type="GO" id="GO:0031419">
    <property type="term" value="F:cobalamin binding"/>
    <property type="evidence" value="ECO:0007669"/>
    <property type="project" value="InterPro"/>
</dbReference>
<dbReference type="EMBL" id="CP019312">
    <property type="protein sequence ID" value="APX13911.1"/>
    <property type="molecule type" value="Genomic_DNA"/>
</dbReference>
<dbReference type="OrthoDB" id="5498228at2"/>
<dbReference type="InterPro" id="IPR036724">
    <property type="entry name" value="Cobalamin-bd_sf"/>
</dbReference>
<keyword evidence="3" id="KW-1185">Reference proteome</keyword>
<evidence type="ECO:0000313" key="2">
    <source>
        <dbReference type="EMBL" id="APX13911.1"/>
    </source>
</evidence>
<dbReference type="KEGG" id="tom:BWR18_14725"/>
<dbReference type="RefSeq" id="WP_076630337.1">
    <property type="nucleotide sequence ID" value="NZ_CP019312.1"/>
</dbReference>
<protein>
    <recommendedName>
        <fullName evidence="1">B12-binding domain-containing protein</fullName>
    </recommendedName>
</protein>
<evidence type="ECO:0000259" key="1">
    <source>
        <dbReference type="PROSITE" id="PS51332"/>
    </source>
</evidence>
<accession>A0A1P8N0R2</accession>
<dbReference type="STRING" id="299262.BWR18_14725"/>
<dbReference type="PROSITE" id="PS51332">
    <property type="entry name" value="B12_BINDING"/>
    <property type="match status" value="1"/>
</dbReference>
<dbReference type="GO" id="GO:0046872">
    <property type="term" value="F:metal ion binding"/>
    <property type="evidence" value="ECO:0007669"/>
    <property type="project" value="InterPro"/>
</dbReference>